<sequence>MLKHGRDLQKYGNGRINIGTYHRISGGSYIIPFEISSEISHAASQLIERAMAEIAHGQCIEFRDIAKATDKATEKKGSYLSFTESDE</sequence>
<organism evidence="1 2">
    <name type="scientific">Ditylenchus dipsaci</name>
    <dbReference type="NCBI Taxonomy" id="166011"/>
    <lineage>
        <taxon>Eukaryota</taxon>
        <taxon>Metazoa</taxon>
        <taxon>Ecdysozoa</taxon>
        <taxon>Nematoda</taxon>
        <taxon>Chromadorea</taxon>
        <taxon>Rhabditida</taxon>
        <taxon>Tylenchina</taxon>
        <taxon>Tylenchomorpha</taxon>
        <taxon>Sphaerularioidea</taxon>
        <taxon>Anguinidae</taxon>
        <taxon>Anguininae</taxon>
        <taxon>Ditylenchus</taxon>
    </lineage>
</organism>
<dbReference type="Proteomes" id="UP000887574">
    <property type="component" value="Unplaced"/>
</dbReference>
<dbReference type="WBParaSite" id="jg1140">
    <property type="protein sequence ID" value="jg1140"/>
    <property type="gene ID" value="jg1140"/>
</dbReference>
<protein>
    <submittedName>
        <fullName evidence="2">Uncharacterized protein</fullName>
    </submittedName>
</protein>
<evidence type="ECO:0000313" key="1">
    <source>
        <dbReference type="Proteomes" id="UP000887574"/>
    </source>
</evidence>
<proteinExistence type="predicted"/>
<reference evidence="2" key="1">
    <citation type="submission" date="2022-11" db="UniProtKB">
        <authorList>
            <consortium name="WormBaseParasite"/>
        </authorList>
    </citation>
    <scope>IDENTIFICATION</scope>
</reference>
<dbReference type="GO" id="GO:0008237">
    <property type="term" value="F:metallopeptidase activity"/>
    <property type="evidence" value="ECO:0007669"/>
    <property type="project" value="InterPro"/>
</dbReference>
<dbReference type="Gene3D" id="3.40.390.10">
    <property type="entry name" value="Collagenase (Catalytic Domain)"/>
    <property type="match status" value="1"/>
</dbReference>
<keyword evidence="1" id="KW-1185">Reference proteome</keyword>
<dbReference type="InterPro" id="IPR024079">
    <property type="entry name" value="MetalloPept_cat_dom_sf"/>
</dbReference>
<dbReference type="AlphaFoldDB" id="A0A915CPZ2"/>
<accession>A0A915CPZ2</accession>
<name>A0A915CPZ2_9BILA</name>
<evidence type="ECO:0000313" key="2">
    <source>
        <dbReference type="WBParaSite" id="jg1140"/>
    </source>
</evidence>